<dbReference type="AlphaFoldDB" id="A0A2G6KJD5"/>
<evidence type="ECO:0000256" key="3">
    <source>
        <dbReference type="ARBA" id="ARBA00022448"/>
    </source>
</evidence>
<proteinExistence type="inferred from homology"/>
<dbReference type="Gene3D" id="3.40.190.170">
    <property type="entry name" value="Bacterial extracellular solute-binding protein, family 7"/>
    <property type="match status" value="1"/>
</dbReference>
<keyword evidence="4" id="KW-0732">Signal</keyword>
<evidence type="ECO:0000256" key="1">
    <source>
        <dbReference type="ARBA" id="ARBA00004196"/>
    </source>
</evidence>
<evidence type="ECO:0000313" key="6">
    <source>
        <dbReference type="EMBL" id="PIE35747.1"/>
    </source>
</evidence>
<keyword evidence="3" id="KW-0813">Transport</keyword>
<comment type="similarity">
    <text evidence="2">Belongs to the bacterial solute-binding protein 7 family.</text>
</comment>
<dbReference type="GO" id="GO:0030288">
    <property type="term" value="C:outer membrane-bounded periplasmic space"/>
    <property type="evidence" value="ECO:0007669"/>
    <property type="project" value="InterPro"/>
</dbReference>
<gene>
    <name evidence="6" type="ORF">CSA56_02960</name>
</gene>
<dbReference type="PANTHER" id="PTHR33376">
    <property type="match status" value="1"/>
</dbReference>
<comment type="caution">
    <text evidence="6">The sequence shown here is derived from an EMBL/GenBank/DDBJ whole genome shotgun (WGS) entry which is preliminary data.</text>
</comment>
<dbReference type="NCBIfam" id="TIGR00787">
    <property type="entry name" value="dctP"/>
    <property type="match status" value="1"/>
</dbReference>
<feature type="binding site" evidence="5">
    <location>
        <position position="248"/>
    </location>
    <ligand>
        <name>N-acetyl-beta-neuraminate</name>
        <dbReference type="ChEBI" id="CHEBI:58705"/>
    </ligand>
</feature>
<dbReference type="PANTHER" id="PTHR33376:SF4">
    <property type="entry name" value="SIALIC ACID-BINDING PERIPLASMIC PROTEIN SIAP"/>
    <property type="match status" value="1"/>
</dbReference>
<evidence type="ECO:0000256" key="5">
    <source>
        <dbReference type="PIRSR" id="PIRSR006470-1"/>
    </source>
</evidence>
<organism evidence="6 7">
    <name type="scientific">candidate division KSB3 bacterium</name>
    <dbReference type="NCBI Taxonomy" id="2044937"/>
    <lineage>
        <taxon>Bacteria</taxon>
        <taxon>candidate division KSB3</taxon>
    </lineage>
</organism>
<feature type="binding site" evidence="5">
    <location>
        <position position="208"/>
    </location>
    <ligand>
        <name>N-acetyl-beta-neuraminate</name>
        <dbReference type="ChEBI" id="CHEBI:58705"/>
    </ligand>
</feature>
<comment type="subcellular location">
    <subcellularLocation>
        <location evidence="1">Cell envelope</location>
    </subcellularLocation>
</comment>
<dbReference type="NCBIfam" id="NF037995">
    <property type="entry name" value="TRAP_S1"/>
    <property type="match status" value="1"/>
</dbReference>
<feature type="binding site" evidence="5">
    <location>
        <position position="127"/>
    </location>
    <ligand>
        <name>N-acetyl-beta-neuraminate</name>
        <dbReference type="ChEBI" id="CHEBI:58705"/>
    </ligand>
</feature>
<dbReference type="EMBL" id="PDSK01000034">
    <property type="protein sequence ID" value="PIE35747.1"/>
    <property type="molecule type" value="Genomic_DNA"/>
</dbReference>
<evidence type="ECO:0000256" key="4">
    <source>
        <dbReference type="ARBA" id="ARBA00022729"/>
    </source>
</evidence>
<protein>
    <submittedName>
        <fullName evidence="6">TRAP transporter substrate-binding protein DctP</fullName>
    </submittedName>
</protein>
<evidence type="ECO:0000313" key="7">
    <source>
        <dbReference type="Proteomes" id="UP000230821"/>
    </source>
</evidence>
<dbReference type="Proteomes" id="UP000230821">
    <property type="component" value="Unassembled WGS sequence"/>
</dbReference>
<dbReference type="PIRSF" id="PIRSF006470">
    <property type="entry name" value="DctB"/>
    <property type="match status" value="1"/>
</dbReference>
<sequence>MQVDFCRRFIEKKQQSNGGFFMFRNISMMLLVVSVLSLGLTQVVTAELNPTPEKPLVLRFAYADNATWPETSDMPEPEDAFGKIFKSYVETYTNGAIIVELYPSNQLGSHKEMMEMVKAGTVDLCIETGTMGPFFPEYQVINIPYVFRSDEVAWWVFDNSQFWKDLMDKMEEEIGLICLGMGQNGVRNFTNNIRPIHEPKDMEGIKFRVMQSPVFVKTVEALGAKAIPIAWTEVYTSLQTGVIDGQENPIATIVFVGKLHEVQKYFTMDGHTWSENMLLMNAKKFHSLSEEHQQILRMAGLHGARADRTAEAFMSRVMGMSTLQEHMEVYTPTAEQLKKFQDTAQPAVIEWLKEEVGSEVVDEFLKAVKEAEAALGYK</sequence>
<dbReference type="InterPro" id="IPR018389">
    <property type="entry name" value="DctP_fam"/>
</dbReference>
<evidence type="ECO:0000256" key="2">
    <source>
        <dbReference type="ARBA" id="ARBA00009023"/>
    </source>
</evidence>
<name>A0A2G6KJD5_9BACT</name>
<reference evidence="6 7" key="1">
    <citation type="submission" date="2017-10" db="EMBL/GenBank/DDBJ databases">
        <title>Novel microbial diversity and functional potential in the marine mammal oral microbiome.</title>
        <authorList>
            <person name="Dudek N.K."/>
            <person name="Sun C.L."/>
            <person name="Burstein D."/>
            <person name="Kantor R.S."/>
            <person name="Aliaga Goltsman D.S."/>
            <person name="Bik E.M."/>
            <person name="Thomas B.C."/>
            <person name="Banfield J.F."/>
            <person name="Relman D.A."/>
        </authorList>
    </citation>
    <scope>NUCLEOTIDE SEQUENCE [LARGE SCALE GENOMIC DNA]</scope>
    <source>
        <strain evidence="6">DOLJORAL78_47_16</strain>
    </source>
</reference>
<dbReference type="InterPro" id="IPR038404">
    <property type="entry name" value="TRAP_DctP_sf"/>
</dbReference>
<feature type="binding site" evidence="5">
    <location>
        <position position="187"/>
    </location>
    <ligand>
        <name>N-acetyl-beta-neuraminate</name>
        <dbReference type="ChEBI" id="CHEBI:58705"/>
    </ligand>
</feature>
<accession>A0A2G6KJD5</accession>
<dbReference type="GO" id="GO:0055085">
    <property type="term" value="P:transmembrane transport"/>
    <property type="evidence" value="ECO:0007669"/>
    <property type="project" value="InterPro"/>
</dbReference>
<dbReference type="Pfam" id="PF03480">
    <property type="entry name" value="DctP"/>
    <property type="match status" value="1"/>
</dbReference>
<dbReference type="InterPro" id="IPR004682">
    <property type="entry name" value="TRAP_DctP"/>
</dbReference>